<dbReference type="Gene3D" id="3.30.70.260">
    <property type="match status" value="1"/>
</dbReference>
<evidence type="ECO:0000256" key="8">
    <source>
        <dbReference type="ARBA" id="ARBA00029500"/>
    </source>
</evidence>
<evidence type="ECO:0000259" key="9">
    <source>
        <dbReference type="PROSITE" id="PS50045"/>
    </source>
</evidence>
<dbReference type="InterPro" id="IPR003593">
    <property type="entry name" value="AAA+_ATPase"/>
</dbReference>
<dbReference type="PROSITE" id="PS00688">
    <property type="entry name" value="SIGMA54_INTERACT_3"/>
    <property type="match status" value="1"/>
</dbReference>
<protein>
    <recommendedName>
        <fullName evidence="8">HTH-type transcriptional regulatory protein TyrR</fullName>
    </recommendedName>
</protein>
<dbReference type="PANTHER" id="PTHR32071:SF57">
    <property type="entry name" value="C4-DICARBOXYLATE TRANSPORT TRANSCRIPTIONAL REGULATORY PROTEIN DCTD"/>
    <property type="match status" value="1"/>
</dbReference>
<dbReference type="PROSITE" id="PS50045">
    <property type="entry name" value="SIGMA54_INTERACT_4"/>
    <property type="match status" value="1"/>
</dbReference>
<keyword evidence="3" id="KW-0067">ATP-binding</keyword>
<dbReference type="InterPro" id="IPR009057">
    <property type="entry name" value="Homeodomain-like_sf"/>
</dbReference>
<dbReference type="CDD" id="cd00130">
    <property type="entry name" value="PAS"/>
    <property type="match status" value="1"/>
</dbReference>
<gene>
    <name evidence="12" type="ORF">Z969_10540</name>
</gene>
<dbReference type="Gene3D" id="3.40.50.300">
    <property type="entry name" value="P-loop containing nucleotide triphosphate hydrolases"/>
    <property type="match status" value="1"/>
</dbReference>
<dbReference type="InterPro" id="IPR000014">
    <property type="entry name" value="PAS"/>
</dbReference>
<dbReference type="GO" id="GO:0003677">
    <property type="term" value="F:DNA binding"/>
    <property type="evidence" value="ECO:0007669"/>
    <property type="project" value="UniProtKB-KW"/>
</dbReference>
<keyword evidence="7" id="KW-0804">Transcription</keyword>
<keyword evidence="2" id="KW-0058">Aromatic hydrocarbons catabolism</keyword>
<dbReference type="SUPFAM" id="SSF52540">
    <property type="entry name" value="P-loop containing nucleoside triphosphate hydrolases"/>
    <property type="match status" value="1"/>
</dbReference>
<evidence type="ECO:0000259" key="10">
    <source>
        <dbReference type="PROSITE" id="PS50112"/>
    </source>
</evidence>
<dbReference type="SMART" id="SM00382">
    <property type="entry name" value="AAA"/>
    <property type="match status" value="1"/>
</dbReference>
<dbReference type="InterPro" id="IPR025944">
    <property type="entry name" value="Sigma_54_int_dom_CS"/>
</dbReference>
<dbReference type="FunFam" id="3.40.50.300:FF:000006">
    <property type="entry name" value="DNA-binding transcriptional regulator NtrC"/>
    <property type="match status" value="1"/>
</dbReference>
<dbReference type="PROSITE" id="PS51671">
    <property type="entry name" value="ACT"/>
    <property type="match status" value="1"/>
</dbReference>
<proteinExistence type="predicted"/>
<dbReference type="InterPro" id="IPR058031">
    <property type="entry name" value="AAA_lid_NorR"/>
</dbReference>
<evidence type="ECO:0000256" key="7">
    <source>
        <dbReference type="ARBA" id="ARBA00023163"/>
    </source>
</evidence>
<organism evidence="12 13">
    <name type="scientific">Clostridium novyi A str. 4570</name>
    <dbReference type="NCBI Taxonomy" id="1444290"/>
    <lineage>
        <taxon>Bacteria</taxon>
        <taxon>Bacillati</taxon>
        <taxon>Bacillota</taxon>
        <taxon>Clostridia</taxon>
        <taxon>Eubacteriales</taxon>
        <taxon>Clostridiaceae</taxon>
        <taxon>Clostridium</taxon>
    </lineage>
</organism>
<keyword evidence="1" id="KW-0547">Nucleotide-binding</keyword>
<dbReference type="Pfam" id="PF00989">
    <property type="entry name" value="PAS"/>
    <property type="match status" value="1"/>
</dbReference>
<keyword evidence="5" id="KW-0238">DNA-binding</keyword>
<keyword evidence="4" id="KW-0805">Transcription regulation</keyword>
<dbReference type="InterPro" id="IPR002912">
    <property type="entry name" value="ACT_dom"/>
</dbReference>
<feature type="domain" description="Sigma-54 factor interaction" evidence="9">
    <location>
        <begin position="208"/>
        <end position="438"/>
    </location>
</feature>
<dbReference type="InterPro" id="IPR013767">
    <property type="entry name" value="PAS_fold"/>
</dbReference>
<evidence type="ECO:0000256" key="1">
    <source>
        <dbReference type="ARBA" id="ARBA00022741"/>
    </source>
</evidence>
<dbReference type="Gene3D" id="1.10.8.60">
    <property type="match status" value="1"/>
</dbReference>
<dbReference type="Pfam" id="PF25601">
    <property type="entry name" value="AAA_lid_14"/>
    <property type="match status" value="1"/>
</dbReference>
<dbReference type="Gene3D" id="3.30.450.20">
    <property type="entry name" value="PAS domain"/>
    <property type="match status" value="1"/>
</dbReference>
<reference evidence="12 13" key="1">
    <citation type="submission" date="2014-01" db="EMBL/GenBank/DDBJ databases">
        <title>Plasmidome dynamics in the species complex Clostridium novyi sensu lato converts strains of independent lineages into distinctly different pathogens.</title>
        <authorList>
            <person name="Skarin H."/>
            <person name="Segerman B."/>
        </authorList>
    </citation>
    <scope>NUCLEOTIDE SEQUENCE [LARGE SCALE GENOMIC DNA]</scope>
    <source>
        <strain evidence="12 13">4570</strain>
    </source>
</reference>
<dbReference type="GO" id="GO:0005524">
    <property type="term" value="F:ATP binding"/>
    <property type="evidence" value="ECO:0007669"/>
    <property type="project" value="UniProtKB-KW"/>
</dbReference>
<feature type="domain" description="PAS" evidence="10">
    <location>
        <begin position="81"/>
        <end position="133"/>
    </location>
</feature>
<dbReference type="InterPro" id="IPR025662">
    <property type="entry name" value="Sigma_54_int_dom_ATP-bd_1"/>
</dbReference>
<name>A0AA88ZMU0_CLONO</name>
<dbReference type="Gene3D" id="1.10.10.60">
    <property type="entry name" value="Homeodomain-like"/>
    <property type="match status" value="1"/>
</dbReference>
<dbReference type="EMBL" id="JDRX01000045">
    <property type="protein sequence ID" value="KGM99718.1"/>
    <property type="molecule type" value="Genomic_DNA"/>
</dbReference>
<comment type="caution">
    <text evidence="12">The sequence shown here is derived from an EMBL/GenBank/DDBJ whole genome shotgun (WGS) entry which is preliminary data.</text>
</comment>
<sequence length="520" mass="59121">MKKYIRFKIVTEDRIGITFDILKKIYDLNINIVSIEVFPKTVFIKIEDIYSHNKDLIKKKLYEVSGIIMVSEINLLEYEKNERKLLAVIDAVDDGVIYVNKNLNIEIFNSYCEKIFNCNKENIIGKDIRTVLEDPLIIDLIQSGKDYKNVEIKINSKKGDRQYLTTGIAVKDDSGESIGVVSSITDIKKVIELASVVSKMDQKAFGNIIGNSQAIKGVKDIVKTVAKSNSTVILRGESGTGKELFARAIQRLSNRKDKKFVILNCAALPENLIESELFGYVKGSFTGANNNGKEGLFKEANEGTIFLDEIGELSMVLQAKLLRVLQDGVVRKIGSCTEEKVDVRIIAATNRNLEEMVKKGEFREDLYYRLNVIPIFIPSLRERMEDIPDMVTFFIKKLNHKLSKQILGVEYDFIKELMKYNWPGNIRELQNVVERAMNLCDGKLLTKKHLMINSCINPISSDEVKESSDLKLKDIVEACEKEAIIKALKKNKTFRKTAKVLGVSHTTIINKIKKYNIVWQ</sequence>
<evidence type="ECO:0000256" key="2">
    <source>
        <dbReference type="ARBA" id="ARBA00022797"/>
    </source>
</evidence>
<dbReference type="SMART" id="SM00091">
    <property type="entry name" value="PAS"/>
    <property type="match status" value="1"/>
</dbReference>
<dbReference type="Pfam" id="PF00158">
    <property type="entry name" value="Sigma54_activat"/>
    <property type="match status" value="1"/>
</dbReference>
<evidence type="ECO:0000256" key="5">
    <source>
        <dbReference type="ARBA" id="ARBA00023125"/>
    </source>
</evidence>
<dbReference type="SUPFAM" id="SSF55785">
    <property type="entry name" value="PYP-like sensor domain (PAS domain)"/>
    <property type="match status" value="1"/>
</dbReference>
<dbReference type="PROSITE" id="PS00675">
    <property type="entry name" value="SIGMA54_INTERACT_1"/>
    <property type="match status" value="1"/>
</dbReference>
<dbReference type="InterPro" id="IPR025943">
    <property type="entry name" value="Sigma_54_int_dom_ATP-bd_2"/>
</dbReference>
<dbReference type="SUPFAM" id="SSF46689">
    <property type="entry name" value="Homeodomain-like"/>
    <property type="match status" value="1"/>
</dbReference>
<evidence type="ECO:0000256" key="6">
    <source>
        <dbReference type="ARBA" id="ARBA00023159"/>
    </source>
</evidence>
<feature type="domain" description="ACT" evidence="11">
    <location>
        <begin position="6"/>
        <end position="78"/>
    </location>
</feature>
<dbReference type="InterPro" id="IPR030828">
    <property type="entry name" value="HTH_TyrR"/>
</dbReference>
<dbReference type="PANTHER" id="PTHR32071">
    <property type="entry name" value="TRANSCRIPTIONAL REGULATORY PROTEIN"/>
    <property type="match status" value="1"/>
</dbReference>
<evidence type="ECO:0000313" key="13">
    <source>
        <dbReference type="Proteomes" id="UP000030016"/>
    </source>
</evidence>
<dbReference type="PROSITE" id="PS00676">
    <property type="entry name" value="SIGMA54_INTERACT_2"/>
    <property type="match status" value="1"/>
</dbReference>
<dbReference type="PROSITE" id="PS50112">
    <property type="entry name" value="PAS"/>
    <property type="match status" value="1"/>
</dbReference>
<accession>A0AA88ZMU0</accession>
<dbReference type="Pfam" id="PF18024">
    <property type="entry name" value="HTH_50"/>
    <property type="match status" value="1"/>
</dbReference>
<dbReference type="InterPro" id="IPR035965">
    <property type="entry name" value="PAS-like_dom_sf"/>
</dbReference>
<dbReference type="CDD" id="cd00009">
    <property type="entry name" value="AAA"/>
    <property type="match status" value="1"/>
</dbReference>
<evidence type="ECO:0000256" key="3">
    <source>
        <dbReference type="ARBA" id="ARBA00022840"/>
    </source>
</evidence>
<evidence type="ECO:0000313" key="12">
    <source>
        <dbReference type="EMBL" id="KGM99718.1"/>
    </source>
</evidence>
<dbReference type="RefSeq" id="WP_039251042.1">
    <property type="nucleotide sequence ID" value="NZ_JDRX01000045.1"/>
</dbReference>
<dbReference type="SUPFAM" id="SSF55021">
    <property type="entry name" value="ACT-like"/>
    <property type="match status" value="1"/>
</dbReference>
<dbReference type="GO" id="GO:0006355">
    <property type="term" value="P:regulation of DNA-templated transcription"/>
    <property type="evidence" value="ECO:0007669"/>
    <property type="project" value="InterPro"/>
</dbReference>
<dbReference type="InterPro" id="IPR027417">
    <property type="entry name" value="P-loop_NTPase"/>
</dbReference>
<evidence type="ECO:0000256" key="4">
    <source>
        <dbReference type="ARBA" id="ARBA00023015"/>
    </source>
</evidence>
<dbReference type="Proteomes" id="UP000030016">
    <property type="component" value="Unassembled WGS sequence"/>
</dbReference>
<dbReference type="InterPro" id="IPR045865">
    <property type="entry name" value="ACT-like_dom_sf"/>
</dbReference>
<keyword evidence="6" id="KW-0010">Activator</keyword>
<dbReference type="InterPro" id="IPR002078">
    <property type="entry name" value="Sigma_54_int"/>
</dbReference>
<dbReference type="AlphaFoldDB" id="A0AA88ZMU0"/>
<evidence type="ECO:0000259" key="11">
    <source>
        <dbReference type="PROSITE" id="PS51671"/>
    </source>
</evidence>